<evidence type="ECO:0000256" key="1">
    <source>
        <dbReference type="SAM" id="MobiDB-lite"/>
    </source>
</evidence>
<proteinExistence type="predicted"/>
<dbReference type="CDD" id="cd08152">
    <property type="entry name" value="y4iL_like"/>
    <property type="match status" value="1"/>
</dbReference>
<evidence type="ECO:0008006" key="4">
    <source>
        <dbReference type="Google" id="ProtNLM"/>
    </source>
</evidence>
<dbReference type="EMBL" id="BMXS01000011">
    <property type="protein sequence ID" value="GGX95528.1"/>
    <property type="molecule type" value="Genomic_DNA"/>
</dbReference>
<reference evidence="3" key="1">
    <citation type="journal article" date="2019" name="Int. J. Syst. Evol. Microbiol.">
        <title>The Global Catalogue of Microorganisms (GCM) 10K type strain sequencing project: providing services to taxonomists for standard genome sequencing and annotation.</title>
        <authorList>
            <consortium name="The Broad Institute Genomics Platform"/>
            <consortium name="The Broad Institute Genome Sequencing Center for Infectious Disease"/>
            <person name="Wu L."/>
            <person name="Ma J."/>
        </authorList>
    </citation>
    <scope>NUCLEOTIDE SEQUENCE [LARGE SCALE GENOMIC DNA]</scope>
    <source>
        <strain evidence="3">KCTC 22228</strain>
    </source>
</reference>
<comment type="caution">
    <text evidence="2">The sequence shown here is derived from an EMBL/GenBank/DDBJ whole genome shotgun (WGS) entry which is preliminary data.</text>
</comment>
<name>A0ABQ2YW53_9GAMM</name>
<keyword evidence="3" id="KW-1185">Reference proteome</keyword>
<dbReference type="Proteomes" id="UP000653056">
    <property type="component" value="Unassembled WGS sequence"/>
</dbReference>
<dbReference type="InterPro" id="IPR020835">
    <property type="entry name" value="Catalase_sf"/>
</dbReference>
<dbReference type="RefSeq" id="WP_189469465.1">
    <property type="nucleotide sequence ID" value="NZ_BMXS01000011.1"/>
</dbReference>
<gene>
    <name evidence="2" type="ORF">GCM10007160_23900</name>
</gene>
<dbReference type="InterPro" id="IPR018028">
    <property type="entry name" value="Catalase"/>
</dbReference>
<sequence length="355" mass="40077">MVLWLTLLGGCDNSPDLGLGEERVSPEESLFEAEMTRRILEIAREHHSEHPQQPIPRFNQPKTLACPVATFRVLGLDERLAQGIFAEPNEYQAILRFANATAQDDREKDLRGLTIRLFDVDGASSVDGTAGHQDFLLNSHPRLFAGTPEDFHAFVSAVADDRLWWYFLNPLDPHLKSLWIAWQARSQPDSLLAIRYWSTTPYRYGEDESVAVKYSVRPCPDDTPQDRDTEGPDGDDPHYLRHTMAENLRTGEACLSFMVQFQTDPDSMPIEDASVTWDEEDSPFEEVARLTLPRQDVTAPQALSHCEGMAFNPWNTHPAHRPLGGINRVRRGLYQEVGEFRTSHDATLSATPDGP</sequence>
<organism evidence="2 3">
    <name type="scientific">Litchfieldella qijiaojingensis</name>
    <dbReference type="NCBI Taxonomy" id="980347"/>
    <lineage>
        <taxon>Bacteria</taxon>
        <taxon>Pseudomonadati</taxon>
        <taxon>Pseudomonadota</taxon>
        <taxon>Gammaproteobacteria</taxon>
        <taxon>Oceanospirillales</taxon>
        <taxon>Halomonadaceae</taxon>
        <taxon>Litchfieldella</taxon>
    </lineage>
</organism>
<evidence type="ECO:0000313" key="2">
    <source>
        <dbReference type="EMBL" id="GGX95528.1"/>
    </source>
</evidence>
<evidence type="ECO:0000313" key="3">
    <source>
        <dbReference type="Proteomes" id="UP000653056"/>
    </source>
</evidence>
<feature type="compositionally biased region" description="Basic and acidic residues" evidence="1">
    <location>
        <begin position="224"/>
        <end position="237"/>
    </location>
</feature>
<accession>A0ABQ2YW53</accession>
<protein>
    <recommendedName>
        <fullName evidence="4">Catalase</fullName>
    </recommendedName>
</protein>
<dbReference type="Gene3D" id="2.40.180.10">
    <property type="entry name" value="Catalase core domain"/>
    <property type="match status" value="1"/>
</dbReference>
<dbReference type="SUPFAM" id="SSF56634">
    <property type="entry name" value="Heme-dependent catalase-like"/>
    <property type="match status" value="1"/>
</dbReference>
<dbReference type="PROSITE" id="PS51402">
    <property type="entry name" value="CATALASE_3"/>
    <property type="match status" value="1"/>
</dbReference>
<feature type="region of interest" description="Disordered" evidence="1">
    <location>
        <begin position="216"/>
        <end position="237"/>
    </location>
</feature>